<name>A0A426QMJ2_9GAMM</name>
<feature type="coiled-coil region" evidence="1">
    <location>
        <begin position="98"/>
        <end position="125"/>
    </location>
</feature>
<keyword evidence="1" id="KW-0175">Coiled coil</keyword>
<proteinExistence type="predicted"/>
<dbReference type="AlphaFoldDB" id="A0A426QMJ2"/>
<comment type="caution">
    <text evidence="2">The sequence shown here is derived from an EMBL/GenBank/DDBJ whole genome shotgun (WGS) entry which is preliminary data.</text>
</comment>
<dbReference type="OrthoDB" id="4500247at2"/>
<gene>
    <name evidence="2" type="ORF">D6C00_01045</name>
</gene>
<accession>A0A426QMJ2</accession>
<evidence type="ECO:0000256" key="1">
    <source>
        <dbReference type="SAM" id="Coils"/>
    </source>
</evidence>
<evidence type="ECO:0008006" key="4">
    <source>
        <dbReference type="Google" id="ProtNLM"/>
    </source>
</evidence>
<evidence type="ECO:0000313" key="3">
    <source>
        <dbReference type="Proteomes" id="UP000287798"/>
    </source>
</evidence>
<dbReference type="Proteomes" id="UP000287798">
    <property type="component" value="Unassembled WGS sequence"/>
</dbReference>
<reference evidence="2 3" key="1">
    <citation type="journal article" date="2010" name="Int. J. Syst. Evol. Microbiol.">
        <title>Thiohalobacter thiocyanaticus gen. nov., sp. nov., a moderately halophilic, sulfur-oxidizing gammaproteobacterium from hypersaline lakes, that utilizes thiocyanate.</title>
        <authorList>
            <person name="Sorokin D.Y."/>
            <person name="Kovaleva O.L."/>
            <person name="Tourova T.P."/>
            <person name="Muyzer G."/>
        </authorList>
    </citation>
    <scope>NUCLEOTIDE SEQUENCE [LARGE SCALE GENOMIC DNA]</scope>
    <source>
        <strain evidence="2 3">Hrh1</strain>
    </source>
</reference>
<dbReference type="EMBL" id="QZMU01000001">
    <property type="protein sequence ID" value="RRQ22970.1"/>
    <property type="molecule type" value="Genomic_DNA"/>
</dbReference>
<sequence>MVARDHYRYACSHHLYRGPAVCDSSLAVPRKDTDQTLLGIIREQLLSPDAIKALQTEVRAVVREMNATDPSLPLRERLEGLDQEIARLVDAVAASGGSQALLARLQTAEAERDQVRRELDQLPDQERLPDIIPGLIDRYREALDLLPEEMKDAPPEARQAVADMLGEVRIVADGDGFYAEVETGSLIRLVAGAGFEPATFGL</sequence>
<evidence type="ECO:0000313" key="2">
    <source>
        <dbReference type="EMBL" id="RRQ22970.1"/>
    </source>
</evidence>
<keyword evidence="3" id="KW-1185">Reference proteome</keyword>
<organism evidence="2 3">
    <name type="scientific">Thiohalobacter thiocyanaticus</name>
    <dbReference type="NCBI Taxonomy" id="585455"/>
    <lineage>
        <taxon>Bacteria</taxon>
        <taxon>Pseudomonadati</taxon>
        <taxon>Pseudomonadota</taxon>
        <taxon>Gammaproteobacteria</taxon>
        <taxon>Thiohalobacterales</taxon>
        <taxon>Thiohalobacteraceae</taxon>
        <taxon>Thiohalobacter</taxon>
    </lineage>
</organism>
<protein>
    <recommendedName>
        <fullName evidence="4">Recombinase zinc beta ribbon domain-containing protein</fullName>
    </recommendedName>
</protein>